<accession>A0A5C5ZB22</accession>
<organism evidence="1 2">
    <name type="scientific">Novipirellula herctigrandis</name>
    <dbReference type="NCBI Taxonomy" id="2527986"/>
    <lineage>
        <taxon>Bacteria</taxon>
        <taxon>Pseudomonadati</taxon>
        <taxon>Planctomycetota</taxon>
        <taxon>Planctomycetia</taxon>
        <taxon>Pirellulales</taxon>
        <taxon>Pirellulaceae</taxon>
        <taxon>Novipirellula</taxon>
    </lineage>
</organism>
<dbReference type="Proteomes" id="UP000315010">
    <property type="component" value="Unassembled WGS sequence"/>
</dbReference>
<name>A0A5C5ZB22_9BACT</name>
<proteinExistence type="predicted"/>
<sequence length="100" mass="11725">MIIHRNFEEITSVTYESFEEQSIEWGQRLRSMKTGEAILQRPGTLDVEYVKVNFMKLPETAESDDAVTRLLQRNFESDFLISTEQARKEHEQCLDGLTLR</sequence>
<dbReference type="EMBL" id="SJPJ01000001">
    <property type="protein sequence ID" value="TWT84336.1"/>
    <property type="molecule type" value="Genomic_DNA"/>
</dbReference>
<keyword evidence="2" id="KW-1185">Reference proteome</keyword>
<protein>
    <submittedName>
        <fullName evidence="1">Uncharacterized protein</fullName>
    </submittedName>
</protein>
<evidence type="ECO:0000313" key="1">
    <source>
        <dbReference type="EMBL" id="TWT84336.1"/>
    </source>
</evidence>
<reference evidence="1 2" key="1">
    <citation type="submission" date="2019-02" db="EMBL/GenBank/DDBJ databases">
        <title>Deep-cultivation of Planctomycetes and their phenomic and genomic characterization uncovers novel biology.</title>
        <authorList>
            <person name="Wiegand S."/>
            <person name="Jogler M."/>
            <person name="Boedeker C."/>
            <person name="Pinto D."/>
            <person name="Vollmers J."/>
            <person name="Rivas-Marin E."/>
            <person name="Kohn T."/>
            <person name="Peeters S.H."/>
            <person name="Heuer A."/>
            <person name="Rast P."/>
            <person name="Oberbeckmann S."/>
            <person name="Bunk B."/>
            <person name="Jeske O."/>
            <person name="Meyerdierks A."/>
            <person name="Storesund J.E."/>
            <person name="Kallscheuer N."/>
            <person name="Luecker S."/>
            <person name="Lage O.M."/>
            <person name="Pohl T."/>
            <person name="Merkel B.J."/>
            <person name="Hornburger P."/>
            <person name="Mueller R.-W."/>
            <person name="Bruemmer F."/>
            <person name="Labrenz M."/>
            <person name="Spormann A.M."/>
            <person name="Op Den Camp H."/>
            <person name="Overmann J."/>
            <person name="Amann R."/>
            <person name="Jetten M.S.M."/>
            <person name="Mascher T."/>
            <person name="Medema M.H."/>
            <person name="Devos D.P."/>
            <person name="Kaster A.-K."/>
            <person name="Ovreas L."/>
            <person name="Rohde M."/>
            <person name="Galperin M.Y."/>
            <person name="Jogler C."/>
        </authorList>
    </citation>
    <scope>NUCLEOTIDE SEQUENCE [LARGE SCALE GENOMIC DNA]</scope>
    <source>
        <strain evidence="1 2">CA13</strain>
    </source>
</reference>
<gene>
    <name evidence="1" type="ORF">CA13_58130</name>
</gene>
<evidence type="ECO:0000313" key="2">
    <source>
        <dbReference type="Proteomes" id="UP000315010"/>
    </source>
</evidence>
<dbReference type="AlphaFoldDB" id="A0A5C5ZB22"/>
<comment type="caution">
    <text evidence="1">The sequence shown here is derived from an EMBL/GenBank/DDBJ whole genome shotgun (WGS) entry which is preliminary data.</text>
</comment>